<evidence type="ECO:0000259" key="2">
    <source>
        <dbReference type="PROSITE" id="PS50948"/>
    </source>
</evidence>
<comment type="caution">
    <text evidence="3">The sequence shown here is derived from an EMBL/GenBank/DDBJ whole genome shotgun (WGS) entry which is preliminary data.</text>
</comment>
<feature type="chain" id="PRO_5042817764" description="Apple domain-containing protein" evidence="1">
    <location>
        <begin position="23"/>
        <end position="225"/>
    </location>
</feature>
<dbReference type="InterPro" id="IPR016187">
    <property type="entry name" value="CTDL_fold"/>
</dbReference>
<sequence>MYFEVPRCVTLIFVFCIQNVWSESRMRHYDAVRYAPMEGRMPPVNPTLGITREVQCYMLCLKDVTCAGFSYSKLLSFCMLMGEKATDDVIAISNQMPHFYHFTVKELVVSKNVLLPQGYRWHDDLDLALRFHIENHRTRDQALEVCTVEGGVFVTIDTNDKMITVLNLLNTNSKLMSGPDNFYVAPTNTTSTAPVGQCDVLNRSGDFQQVDCNTQLPFICEKSNI</sequence>
<evidence type="ECO:0000313" key="3">
    <source>
        <dbReference type="EMBL" id="KAK6188856.1"/>
    </source>
</evidence>
<feature type="signal peptide" evidence="1">
    <location>
        <begin position="1"/>
        <end position="22"/>
    </location>
</feature>
<organism evidence="3 4">
    <name type="scientific">Patella caerulea</name>
    <name type="common">Rayed Mediterranean limpet</name>
    <dbReference type="NCBI Taxonomy" id="87958"/>
    <lineage>
        <taxon>Eukaryota</taxon>
        <taxon>Metazoa</taxon>
        <taxon>Spiralia</taxon>
        <taxon>Lophotrochozoa</taxon>
        <taxon>Mollusca</taxon>
        <taxon>Gastropoda</taxon>
        <taxon>Patellogastropoda</taxon>
        <taxon>Patelloidea</taxon>
        <taxon>Patellidae</taxon>
        <taxon>Patella</taxon>
    </lineage>
</organism>
<dbReference type="AlphaFoldDB" id="A0AAN8K9Y8"/>
<feature type="domain" description="Apple" evidence="2">
    <location>
        <begin position="16"/>
        <end position="104"/>
    </location>
</feature>
<dbReference type="PROSITE" id="PS50948">
    <property type="entry name" value="PAN"/>
    <property type="match status" value="1"/>
</dbReference>
<keyword evidence="4" id="KW-1185">Reference proteome</keyword>
<evidence type="ECO:0000256" key="1">
    <source>
        <dbReference type="SAM" id="SignalP"/>
    </source>
</evidence>
<dbReference type="InterPro" id="IPR016186">
    <property type="entry name" value="C-type_lectin-like/link_sf"/>
</dbReference>
<dbReference type="SUPFAM" id="SSF56436">
    <property type="entry name" value="C-type lectin-like"/>
    <property type="match status" value="1"/>
</dbReference>
<dbReference type="Proteomes" id="UP001347796">
    <property type="component" value="Unassembled WGS sequence"/>
</dbReference>
<accession>A0AAN8K9Y8</accession>
<name>A0AAN8K9Y8_PATCE</name>
<proteinExistence type="predicted"/>
<keyword evidence="1" id="KW-0732">Signal</keyword>
<protein>
    <recommendedName>
        <fullName evidence="2">Apple domain-containing protein</fullName>
    </recommendedName>
</protein>
<reference evidence="3 4" key="1">
    <citation type="submission" date="2024-01" db="EMBL/GenBank/DDBJ databases">
        <title>The genome of the rayed Mediterranean limpet Patella caerulea (Linnaeus, 1758).</title>
        <authorList>
            <person name="Anh-Thu Weber A."/>
            <person name="Halstead-Nussloch G."/>
        </authorList>
    </citation>
    <scope>NUCLEOTIDE SEQUENCE [LARGE SCALE GENOMIC DNA]</scope>
    <source>
        <strain evidence="3">AATW-2023a</strain>
        <tissue evidence="3">Whole specimen</tissue>
    </source>
</reference>
<evidence type="ECO:0000313" key="4">
    <source>
        <dbReference type="Proteomes" id="UP001347796"/>
    </source>
</evidence>
<gene>
    <name evidence="3" type="ORF">SNE40_004947</name>
</gene>
<dbReference type="CDD" id="cd00037">
    <property type="entry name" value="CLECT"/>
    <property type="match status" value="1"/>
</dbReference>
<dbReference type="EMBL" id="JAZGQO010000003">
    <property type="protein sequence ID" value="KAK6188856.1"/>
    <property type="molecule type" value="Genomic_DNA"/>
</dbReference>
<dbReference type="InterPro" id="IPR003609">
    <property type="entry name" value="Pan_app"/>
</dbReference>
<dbReference type="Gene3D" id="3.10.100.10">
    <property type="entry name" value="Mannose-Binding Protein A, subunit A"/>
    <property type="match status" value="1"/>
</dbReference>